<evidence type="ECO:0000313" key="2">
    <source>
        <dbReference type="EnsemblMetazoa" id="PPA35024.1"/>
    </source>
</evidence>
<dbReference type="AlphaFoldDB" id="A0A2A6C565"/>
<name>A0A2A6C565_PRIPA</name>
<feature type="compositionally biased region" description="Acidic residues" evidence="1">
    <location>
        <begin position="429"/>
        <end position="440"/>
    </location>
</feature>
<sequence>MEFASKLGVFGNPFLDSNLPLDQCEGDSNSENIEFAMTAIYEMGILDKLKRPGDFAQSESPFCLYHSHALWSYRHRTTRYEDGTFGMSLVGIGPELVESRGSSSNPYEKEFAALYKPQQQPPELLAAAISFRNSQNGVEIATFEFERADNDIWKCTKHFTREELAAFGDPAAFIYFTMRIIISRSYFDLPKLLKDTSTAASGTKRTVECILRGDKPDGWDFRMRVGREDDNTSLPHNYYVHSATFARASKYFQVMRRQNPSHNSCYIPELAPEDMPVPDVFARLFPQWERAVCEQVLALDKSDPRSFSPLIRLLIFSLSNAVPLPSARTATLTVFAEMALLHKTAGVCFEQYRIDHKSIIGRAFAAHDYAPSTVEDIVNVMFVLVASVRLVTKTGLATKKKDSEVAAPPISSTAVSPPRDFSTPTVVVIDDDDDATDDTDSIDKSDEVVDEIVEEPEVAEQNNSRCPIS</sequence>
<feature type="region of interest" description="Disordered" evidence="1">
    <location>
        <begin position="407"/>
        <end position="443"/>
    </location>
</feature>
<dbReference type="OrthoDB" id="5862088at2759"/>
<evidence type="ECO:0000256" key="1">
    <source>
        <dbReference type="SAM" id="MobiDB-lite"/>
    </source>
</evidence>
<proteinExistence type="predicted"/>
<protein>
    <submittedName>
        <fullName evidence="2">Uncharacterized protein</fullName>
    </submittedName>
</protein>
<dbReference type="Proteomes" id="UP000005239">
    <property type="component" value="Unassembled WGS sequence"/>
</dbReference>
<accession>A0A8R1YS31</accession>
<gene>
    <name evidence="2" type="primary">WBGene00273393</name>
</gene>
<dbReference type="EnsemblMetazoa" id="PPA35024.1">
    <property type="protein sequence ID" value="PPA35024.1"/>
    <property type="gene ID" value="WBGene00273393"/>
</dbReference>
<reference evidence="2" key="2">
    <citation type="submission" date="2022-06" db="UniProtKB">
        <authorList>
            <consortium name="EnsemblMetazoa"/>
        </authorList>
    </citation>
    <scope>IDENTIFICATION</scope>
    <source>
        <strain evidence="2">PS312</strain>
    </source>
</reference>
<keyword evidence="3" id="KW-1185">Reference proteome</keyword>
<organism evidence="2 3">
    <name type="scientific">Pristionchus pacificus</name>
    <name type="common">Parasitic nematode worm</name>
    <dbReference type="NCBI Taxonomy" id="54126"/>
    <lineage>
        <taxon>Eukaryota</taxon>
        <taxon>Metazoa</taxon>
        <taxon>Ecdysozoa</taxon>
        <taxon>Nematoda</taxon>
        <taxon>Chromadorea</taxon>
        <taxon>Rhabditida</taxon>
        <taxon>Rhabditina</taxon>
        <taxon>Diplogasteromorpha</taxon>
        <taxon>Diplogasteroidea</taxon>
        <taxon>Neodiplogasteridae</taxon>
        <taxon>Pristionchus</taxon>
    </lineage>
</organism>
<evidence type="ECO:0000313" key="3">
    <source>
        <dbReference type="Proteomes" id="UP000005239"/>
    </source>
</evidence>
<reference evidence="3" key="1">
    <citation type="journal article" date="2008" name="Nat. Genet.">
        <title>The Pristionchus pacificus genome provides a unique perspective on nematode lifestyle and parasitism.</title>
        <authorList>
            <person name="Dieterich C."/>
            <person name="Clifton S.W."/>
            <person name="Schuster L.N."/>
            <person name="Chinwalla A."/>
            <person name="Delehaunty K."/>
            <person name="Dinkelacker I."/>
            <person name="Fulton L."/>
            <person name="Fulton R."/>
            <person name="Godfrey J."/>
            <person name="Minx P."/>
            <person name="Mitreva M."/>
            <person name="Roeseler W."/>
            <person name="Tian H."/>
            <person name="Witte H."/>
            <person name="Yang S.P."/>
            <person name="Wilson R.K."/>
            <person name="Sommer R.J."/>
        </authorList>
    </citation>
    <scope>NUCLEOTIDE SEQUENCE [LARGE SCALE GENOMIC DNA]</scope>
    <source>
        <strain evidence="3">PS312</strain>
    </source>
</reference>
<accession>A0A2A6C565</accession>